<evidence type="ECO:0000313" key="6">
    <source>
        <dbReference type="Proteomes" id="UP001151088"/>
    </source>
</evidence>
<organism evidence="5 6">
    <name type="scientific">Ancylobacter mangrovi</name>
    <dbReference type="NCBI Taxonomy" id="2972472"/>
    <lineage>
        <taxon>Bacteria</taxon>
        <taxon>Pseudomonadati</taxon>
        <taxon>Pseudomonadota</taxon>
        <taxon>Alphaproteobacteria</taxon>
        <taxon>Hyphomicrobiales</taxon>
        <taxon>Xanthobacteraceae</taxon>
        <taxon>Ancylobacter</taxon>
    </lineage>
</organism>
<dbReference type="RefSeq" id="WP_258731443.1">
    <property type="nucleotide sequence ID" value="NZ_JANTHZ010000001.1"/>
</dbReference>
<sequence>MDVQDSRPAESVDGPLVLGTGRFRYEPLDDWMSLPEHVVLGEVAAVAVDARDRVYVFNRGAHPMVVLGPDGGFLDSWGQDLFTKPHGLHIGPDQSIYCTDEGTHTVCKCTLEGRLLMRIGVPGRPAPRMSGRPFNRCTHTALAPNGDIYVSDGYGNAAVHKFSPDGRHLLSWGRSGSGRGEFNLPHNIHCDVDGLVYVADRENHRIQIFDGEGRYQTQWNNLHRPSAMYMTSGPCPLCFVGEIGPYMAHIRDNPNLGPRISILSNGEVVGRLDSHGGPGTGLGQFTSPHGIALDSSGDMYVGEVTTSSWPSLFPGRPLPDKLNSLRKLRRIVEE</sequence>
<evidence type="ECO:0000256" key="4">
    <source>
        <dbReference type="PROSITE-ProRule" id="PRU00504"/>
    </source>
</evidence>
<reference evidence="5" key="1">
    <citation type="submission" date="2022-08" db="EMBL/GenBank/DDBJ databases">
        <authorList>
            <person name="Li F."/>
        </authorList>
    </citation>
    <scope>NUCLEOTIDE SEQUENCE</scope>
    <source>
        <strain evidence="5">MQZ15Z-1</strain>
    </source>
</reference>
<dbReference type="CDD" id="cd14958">
    <property type="entry name" value="NHL_PAL_like"/>
    <property type="match status" value="1"/>
</dbReference>
<keyword evidence="2" id="KW-0677">Repeat</keyword>
<dbReference type="GO" id="GO:0016829">
    <property type="term" value="F:lyase activity"/>
    <property type="evidence" value="ECO:0007669"/>
    <property type="project" value="UniProtKB-KW"/>
</dbReference>
<dbReference type="PROSITE" id="PS51125">
    <property type="entry name" value="NHL"/>
    <property type="match status" value="1"/>
</dbReference>
<comment type="caution">
    <text evidence="5">The sequence shown here is derived from an EMBL/GenBank/DDBJ whole genome shotgun (WGS) entry which is preliminary data.</text>
</comment>
<evidence type="ECO:0000256" key="3">
    <source>
        <dbReference type="ARBA" id="ARBA00023180"/>
    </source>
</evidence>
<proteinExistence type="predicted"/>
<keyword evidence="5" id="KW-0456">Lyase</keyword>
<dbReference type="InterPro" id="IPR011042">
    <property type="entry name" value="6-blade_b-propeller_TolB-like"/>
</dbReference>
<gene>
    <name evidence="5" type="ORF">NVS89_05210</name>
</gene>
<name>A0A9X2PHA8_9HYPH</name>
<keyword evidence="6" id="KW-1185">Reference proteome</keyword>
<dbReference type="PANTHER" id="PTHR10680">
    <property type="entry name" value="PEPTIDYL-GLYCINE ALPHA-AMIDATING MONOOXYGENASE"/>
    <property type="match status" value="1"/>
</dbReference>
<evidence type="ECO:0000313" key="5">
    <source>
        <dbReference type="EMBL" id="MCS0494488.1"/>
    </source>
</evidence>
<keyword evidence="1" id="KW-0732">Signal</keyword>
<dbReference type="EMBL" id="JANTHZ010000001">
    <property type="protein sequence ID" value="MCS0494488.1"/>
    <property type="molecule type" value="Genomic_DNA"/>
</dbReference>
<evidence type="ECO:0000256" key="2">
    <source>
        <dbReference type="ARBA" id="ARBA00022737"/>
    </source>
</evidence>
<accession>A0A9X2PHA8</accession>
<evidence type="ECO:0000256" key="1">
    <source>
        <dbReference type="ARBA" id="ARBA00022729"/>
    </source>
</evidence>
<dbReference type="AlphaFoldDB" id="A0A9X2PHA8"/>
<dbReference type="Pfam" id="PF01436">
    <property type="entry name" value="NHL"/>
    <property type="match status" value="1"/>
</dbReference>
<dbReference type="Proteomes" id="UP001151088">
    <property type="component" value="Unassembled WGS sequence"/>
</dbReference>
<dbReference type="Gene3D" id="2.120.10.30">
    <property type="entry name" value="TolB, C-terminal domain"/>
    <property type="match status" value="1"/>
</dbReference>
<dbReference type="PANTHER" id="PTHR10680:SF38">
    <property type="entry name" value="BLL1368 PROTEIN"/>
    <property type="match status" value="1"/>
</dbReference>
<keyword evidence="3" id="KW-0325">Glycoprotein</keyword>
<protein>
    <submittedName>
        <fullName evidence="5">Peptidyl-alpha-hydroxyglycine alpha-amidating lyase family protein</fullName>
    </submittedName>
</protein>
<dbReference type="SUPFAM" id="SSF101898">
    <property type="entry name" value="NHL repeat"/>
    <property type="match status" value="1"/>
</dbReference>
<dbReference type="InterPro" id="IPR001258">
    <property type="entry name" value="NHL_repeat"/>
</dbReference>
<feature type="repeat" description="NHL" evidence="4">
    <location>
        <begin position="173"/>
        <end position="212"/>
    </location>
</feature>